<evidence type="ECO:0008006" key="3">
    <source>
        <dbReference type="Google" id="ProtNLM"/>
    </source>
</evidence>
<proteinExistence type="predicted"/>
<name>A0A8X6UDN6_NEPPI</name>
<dbReference type="Proteomes" id="UP000887013">
    <property type="component" value="Unassembled WGS sequence"/>
</dbReference>
<sequence length="171" mass="19191">MYPEKHTMKMLPLFKEWNSRQQAVKTIGKFILLLSSYVDAEPAETINRYDKKKTENECPNITPSGYPRVQPMENVFLQTLCVLIRCQGQEKIIRAVIDSGSQVVISQVGSESKVTLIRTKNRVALVKPLSIPRLELMACCIGARLVNSVIRALGVASIKVTLWSDSTVALW</sequence>
<comment type="caution">
    <text evidence="1">The sequence shown here is derived from an EMBL/GenBank/DDBJ whole genome shotgun (WGS) entry which is preliminary data.</text>
</comment>
<dbReference type="InterPro" id="IPR008042">
    <property type="entry name" value="Retrotrans_Pao"/>
</dbReference>
<organism evidence="1 2">
    <name type="scientific">Nephila pilipes</name>
    <name type="common">Giant wood spider</name>
    <name type="synonym">Nephila maculata</name>
    <dbReference type="NCBI Taxonomy" id="299642"/>
    <lineage>
        <taxon>Eukaryota</taxon>
        <taxon>Metazoa</taxon>
        <taxon>Ecdysozoa</taxon>
        <taxon>Arthropoda</taxon>
        <taxon>Chelicerata</taxon>
        <taxon>Arachnida</taxon>
        <taxon>Araneae</taxon>
        <taxon>Araneomorphae</taxon>
        <taxon>Entelegynae</taxon>
        <taxon>Araneoidea</taxon>
        <taxon>Nephilidae</taxon>
        <taxon>Nephila</taxon>
    </lineage>
</organism>
<evidence type="ECO:0000313" key="1">
    <source>
        <dbReference type="EMBL" id="GFU21123.1"/>
    </source>
</evidence>
<reference evidence="1" key="1">
    <citation type="submission" date="2020-08" db="EMBL/GenBank/DDBJ databases">
        <title>Multicomponent nature underlies the extraordinary mechanical properties of spider dragline silk.</title>
        <authorList>
            <person name="Kono N."/>
            <person name="Nakamura H."/>
            <person name="Mori M."/>
            <person name="Yoshida Y."/>
            <person name="Ohtoshi R."/>
            <person name="Malay A.D."/>
            <person name="Moran D.A.P."/>
            <person name="Tomita M."/>
            <person name="Numata K."/>
            <person name="Arakawa K."/>
        </authorList>
    </citation>
    <scope>NUCLEOTIDE SEQUENCE</scope>
</reference>
<dbReference type="EMBL" id="BMAW01127445">
    <property type="protein sequence ID" value="GFU21123.1"/>
    <property type="molecule type" value="Genomic_DNA"/>
</dbReference>
<evidence type="ECO:0000313" key="2">
    <source>
        <dbReference type="Proteomes" id="UP000887013"/>
    </source>
</evidence>
<gene>
    <name evidence="1" type="primary">AVEN_234885_1</name>
    <name evidence="1" type="ORF">NPIL_200341</name>
</gene>
<dbReference type="AlphaFoldDB" id="A0A8X6UDN6"/>
<protein>
    <recommendedName>
        <fullName evidence="3">Peptidase A2 domain-containing protein</fullName>
    </recommendedName>
</protein>
<dbReference type="Pfam" id="PF05380">
    <property type="entry name" value="Peptidase_A17"/>
    <property type="match status" value="1"/>
</dbReference>
<keyword evidence="2" id="KW-1185">Reference proteome</keyword>
<accession>A0A8X6UDN6</accession>